<feature type="domain" description="Chitin-binding type-1" evidence="9">
    <location>
        <begin position="348"/>
        <end position="395"/>
    </location>
</feature>
<dbReference type="Pfam" id="PF00187">
    <property type="entry name" value="Chitin_bind_1"/>
    <property type="match status" value="1"/>
</dbReference>
<keyword evidence="7" id="KW-0170">Cobalt</keyword>
<dbReference type="InterPro" id="IPR001002">
    <property type="entry name" value="Chitin-bd_1"/>
</dbReference>
<comment type="caution">
    <text evidence="8">Lacks conserved residue(s) required for the propagation of feature annotation.</text>
</comment>
<feature type="disulfide bond" evidence="8">
    <location>
        <begin position="367"/>
        <end position="381"/>
    </location>
</feature>
<evidence type="ECO:0000256" key="8">
    <source>
        <dbReference type="PROSITE-ProRule" id="PRU00261"/>
    </source>
</evidence>
<dbReference type="PANTHER" id="PTHR46471">
    <property type="entry name" value="CHITIN DEACETYLASE"/>
    <property type="match status" value="1"/>
</dbReference>
<dbReference type="PROSITE" id="PS50941">
    <property type="entry name" value="CHIT_BIND_I_2"/>
    <property type="match status" value="8"/>
</dbReference>
<dbReference type="PANTHER" id="PTHR46471:SF2">
    <property type="entry name" value="CHITIN DEACETYLASE-RELATED"/>
    <property type="match status" value="1"/>
</dbReference>
<feature type="non-terminal residue" evidence="10">
    <location>
        <position position="1"/>
    </location>
</feature>
<evidence type="ECO:0000256" key="6">
    <source>
        <dbReference type="ARBA" id="ARBA00023277"/>
    </source>
</evidence>
<comment type="caution">
    <text evidence="10">The sequence shown here is derived from an EMBL/GenBank/DDBJ whole genome shotgun (WGS) entry which is preliminary data.</text>
</comment>
<evidence type="ECO:0000313" key="10">
    <source>
        <dbReference type="EMBL" id="KAK4135981.1"/>
    </source>
</evidence>
<feature type="domain" description="Chitin-binding type-1" evidence="9">
    <location>
        <begin position="189"/>
        <end position="234"/>
    </location>
</feature>
<dbReference type="GO" id="GO:0046872">
    <property type="term" value="F:metal ion binding"/>
    <property type="evidence" value="ECO:0007669"/>
    <property type="project" value="UniProtKB-KW"/>
</dbReference>
<proteinExistence type="predicted"/>
<name>A0AAN6ZFP0_9PEZI</name>
<keyword evidence="3" id="KW-0479">Metal-binding</keyword>
<dbReference type="EMBL" id="MU853404">
    <property type="protein sequence ID" value="KAK4135981.1"/>
    <property type="molecule type" value="Genomic_DNA"/>
</dbReference>
<reference evidence="10" key="2">
    <citation type="submission" date="2023-05" db="EMBL/GenBank/DDBJ databases">
        <authorList>
            <consortium name="Lawrence Berkeley National Laboratory"/>
            <person name="Steindorff A."/>
            <person name="Hensen N."/>
            <person name="Bonometti L."/>
            <person name="Westerberg I."/>
            <person name="Brannstrom I.O."/>
            <person name="Guillou S."/>
            <person name="Cros-Aarteil S."/>
            <person name="Calhoun S."/>
            <person name="Haridas S."/>
            <person name="Kuo A."/>
            <person name="Mondo S."/>
            <person name="Pangilinan J."/>
            <person name="Riley R."/>
            <person name="Labutti K."/>
            <person name="Andreopoulos B."/>
            <person name="Lipzen A."/>
            <person name="Chen C."/>
            <person name="Yanf M."/>
            <person name="Daum C."/>
            <person name="Ng V."/>
            <person name="Clum A."/>
            <person name="Ohm R."/>
            <person name="Martin F."/>
            <person name="Silar P."/>
            <person name="Natvig D."/>
            <person name="Lalanne C."/>
            <person name="Gautier V."/>
            <person name="Ament-Velasquez S.L."/>
            <person name="Kruys A."/>
            <person name="Hutchinson M.I."/>
            <person name="Powell A.J."/>
            <person name="Barry K."/>
            <person name="Miller A.N."/>
            <person name="Grigoriev I.V."/>
            <person name="Debuchy R."/>
            <person name="Gladieux P."/>
            <person name="Thoren M.H."/>
            <person name="Johannesson H."/>
        </authorList>
    </citation>
    <scope>NUCLEOTIDE SEQUENCE</scope>
    <source>
        <strain evidence="10">CBS 123565</strain>
    </source>
</reference>
<dbReference type="AlphaFoldDB" id="A0AAN6ZFP0"/>
<dbReference type="GO" id="GO:0008061">
    <property type="term" value="F:chitin binding"/>
    <property type="evidence" value="ECO:0007669"/>
    <property type="project" value="UniProtKB-UniRule"/>
</dbReference>
<feature type="domain" description="Chitin-binding type-1" evidence="9">
    <location>
        <begin position="25"/>
        <end position="72"/>
    </location>
</feature>
<evidence type="ECO:0000313" key="11">
    <source>
        <dbReference type="Proteomes" id="UP001304895"/>
    </source>
</evidence>
<evidence type="ECO:0000256" key="4">
    <source>
        <dbReference type="ARBA" id="ARBA00022729"/>
    </source>
</evidence>
<feature type="domain" description="Chitin-binding type-1" evidence="9">
    <location>
        <begin position="242"/>
        <end position="287"/>
    </location>
</feature>
<reference evidence="10" key="1">
    <citation type="journal article" date="2023" name="Mol. Phylogenet. Evol.">
        <title>Genome-scale phylogeny and comparative genomics of the fungal order Sordariales.</title>
        <authorList>
            <person name="Hensen N."/>
            <person name="Bonometti L."/>
            <person name="Westerberg I."/>
            <person name="Brannstrom I.O."/>
            <person name="Guillou S."/>
            <person name="Cros-Aarteil S."/>
            <person name="Calhoun S."/>
            <person name="Haridas S."/>
            <person name="Kuo A."/>
            <person name="Mondo S."/>
            <person name="Pangilinan J."/>
            <person name="Riley R."/>
            <person name="LaButti K."/>
            <person name="Andreopoulos B."/>
            <person name="Lipzen A."/>
            <person name="Chen C."/>
            <person name="Yan M."/>
            <person name="Daum C."/>
            <person name="Ng V."/>
            <person name="Clum A."/>
            <person name="Steindorff A."/>
            <person name="Ohm R.A."/>
            <person name="Martin F."/>
            <person name="Silar P."/>
            <person name="Natvig D.O."/>
            <person name="Lalanne C."/>
            <person name="Gautier V."/>
            <person name="Ament-Velasquez S.L."/>
            <person name="Kruys A."/>
            <person name="Hutchinson M.I."/>
            <person name="Powell A.J."/>
            <person name="Barry K."/>
            <person name="Miller A.N."/>
            <person name="Grigoriev I.V."/>
            <person name="Debuchy R."/>
            <person name="Gladieux P."/>
            <person name="Hiltunen Thoren M."/>
            <person name="Johannesson H."/>
        </authorList>
    </citation>
    <scope>NUCLEOTIDE SEQUENCE</scope>
    <source>
        <strain evidence="10">CBS 123565</strain>
    </source>
</reference>
<feature type="disulfide bond" evidence="8">
    <location>
        <begin position="207"/>
        <end position="221"/>
    </location>
</feature>
<feature type="disulfide bond" evidence="8">
    <location>
        <begin position="45"/>
        <end position="59"/>
    </location>
</feature>
<feature type="domain" description="Chitin-binding type-1" evidence="9">
    <location>
        <begin position="454"/>
        <end position="501"/>
    </location>
</feature>
<keyword evidence="11" id="KW-1185">Reference proteome</keyword>
<evidence type="ECO:0000256" key="5">
    <source>
        <dbReference type="ARBA" id="ARBA00022801"/>
    </source>
</evidence>
<feature type="domain" description="Chitin-binding type-1" evidence="9">
    <location>
        <begin position="401"/>
        <end position="448"/>
    </location>
</feature>
<comment type="cofactor">
    <cofactor evidence="1">
        <name>Co(2+)</name>
        <dbReference type="ChEBI" id="CHEBI:48828"/>
    </cofactor>
</comment>
<evidence type="ECO:0000256" key="3">
    <source>
        <dbReference type="ARBA" id="ARBA00022723"/>
    </source>
</evidence>
<keyword evidence="4" id="KW-0732">Signal</keyword>
<dbReference type="Gene3D" id="3.30.60.10">
    <property type="entry name" value="Endochitinase-like"/>
    <property type="match status" value="10"/>
</dbReference>
<keyword evidence="6" id="KW-0119">Carbohydrate metabolism</keyword>
<feature type="disulfide bond" evidence="8">
    <location>
        <begin position="154"/>
        <end position="168"/>
    </location>
</feature>
<organism evidence="10 11">
    <name type="scientific">Trichocladium antarcticum</name>
    <dbReference type="NCBI Taxonomy" id="1450529"/>
    <lineage>
        <taxon>Eukaryota</taxon>
        <taxon>Fungi</taxon>
        <taxon>Dikarya</taxon>
        <taxon>Ascomycota</taxon>
        <taxon>Pezizomycotina</taxon>
        <taxon>Sordariomycetes</taxon>
        <taxon>Sordariomycetidae</taxon>
        <taxon>Sordariales</taxon>
        <taxon>Chaetomiaceae</taxon>
        <taxon>Trichocladium</taxon>
    </lineage>
</organism>
<keyword evidence="5" id="KW-0378">Hydrolase</keyword>
<feature type="disulfide bond" evidence="8">
    <location>
        <begin position="260"/>
        <end position="274"/>
    </location>
</feature>
<feature type="disulfide bond" evidence="8">
    <location>
        <begin position="420"/>
        <end position="434"/>
    </location>
</feature>
<dbReference type="SMART" id="SM00270">
    <property type="entry name" value="ChtBD1"/>
    <property type="match status" value="9"/>
</dbReference>
<dbReference type="InterPro" id="IPR036861">
    <property type="entry name" value="Endochitinase-like_sf"/>
</dbReference>
<gene>
    <name evidence="10" type="ORF">BT67DRAFT_360529</name>
</gene>
<feature type="non-terminal residue" evidence="10">
    <location>
        <position position="545"/>
    </location>
</feature>
<evidence type="ECO:0000259" key="9">
    <source>
        <dbReference type="PROSITE" id="PS50941"/>
    </source>
</evidence>
<feature type="disulfide bond" evidence="8">
    <location>
        <begin position="473"/>
        <end position="487"/>
    </location>
</feature>
<dbReference type="Proteomes" id="UP001304895">
    <property type="component" value="Unassembled WGS sequence"/>
</dbReference>
<feature type="domain" description="Chitin-binding type-1" evidence="9">
    <location>
        <begin position="134"/>
        <end position="181"/>
    </location>
</feature>
<feature type="domain" description="Chitin-binding type-1" evidence="9">
    <location>
        <begin position="295"/>
        <end position="342"/>
    </location>
</feature>
<protein>
    <submittedName>
        <fullName evidence="10">Carbohydrate-binding module family 18 protein</fullName>
    </submittedName>
</protein>
<accession>A0AAN6ZFP0</accession>
<keyword evidence="2 8" id="KW-0147">Chitin-binding</keyword>
<evidence type="ECO:0000256" key="2">
    <source>
        <dbReference type="ARBA" id="ARBA00022669"/>
    </source>
</evidence>
<evidence type="ECO:0000256" key="7">
    <source>
        <dbReference type="ARBA" id="ARBA00023285"/>
    </source>
</evidence>
<dbReference type="GO" id="GO:0016787">
    <property type="term" value="F:hydrolase activity"/>
    <property type="evidence" value="ECO:0007669"/>
    <property type="project" value="UniProtKB-KW"/>
</dbReference>
<dbReference type="SUPFAM" id="SSF57016">
    <property type="entry name" value="Plant lectins/antimicrobial peptides"/>
    <property type="match status" value="9"/>
</dbReference>
<sequence length="545" mass="52923">LLPGIVVSQITGTPPAWETGEITEDGTCGPNTPANWVCTPTWGACCSADGLCGRKDLFCGDGCQQGYGNCNAPPWTGTPSPDGSCGYPALFNCTGSAFGACCSADAQCGDTPTHCVTGCQSLFGTCTDSNITIDGSCGPVNDNKTCAGASFGDCCSSGGYCGNTTAHCSAGCQSAFGNCDGNSGTISTDGRCGANGKTCTGSAFGECCSSGGYCGDTTDHCGAGCQSSSGTCTPGSGNISTDGKCSSNGKTCTGSTFGTCCSPAGSCGGTSAHCGAGCQGIFGTCNPGSENISTDGRCGTANGKTCIGSGLGGCCSATGYCGNDPVHCGQGCQTNYASQCRTNNISTDSKCGTANGKTCVGSGLGGCCSAAGSCGNDPVHCGQGCQKNYASQCRTNNISTDGKCGTANGKTCVSSGFGGCCSAAGSCGNNPSHCDEGCQKGYASQCKTDSISTDGQCGTASGKTCIGSGLGGCCSATGYCGNTPNHCSQGCQKDYASQCKTTNIPSVDGSCGASKGAVTCNGGDFNNQCCSAGGFCGTTSAHCGT</sequence>
<feature type="disulfide bond" evidence="8">
    <location>
        <begin position="314"/>
        <end position="328"/>
    </location>
</feature>
<keyword evidence="8" id="KW-1015">Disulfide bond</keyword>
<evidence type="ECO:0000256" key="1">
    <source>
        <dbReference type="ARBA" id="ARBA00001941"/>
    </source>
</evidence>